<name>A8PCY4_COPC7</name>
<dbReference type="InParanoid" id="A8PCY4"/>
<proteinExistence type="predicted"/>
<gene>
    <name evidence="2" type="ORF">CC1G_07216</name>
</gene>
<dbReference type="GeneID" id="6017133"/>
<dbReference type="EMBL" id="AACS02000006">
    <property type="protein sequence ID" value="EAU81286.2"/>
    <property type="molecule type" value="Genomic_DNA"/>
</dbReference>
<reference evidence="2 3" key="1">
    <citation type="journal article" date="2010" name="Proc. Natl. Acad. Sci. U.S.A.">
        <title>Insights into evolution of multicellular fungi from the assembled chromosomes of the mushroom Coprinopsis cinerea (Coprinus cinereus).</title>
        <authorList>
            <person name="Stajich J.E."/>
            <person name="Wilke S.K."/>
            <person name="Ahren D."/>
            <person name="Au C.H."/>
            <person name="Birren B.W."/>
            <person name="Borodovsky M."/>
            <person name="Burns C."/>
            <person name="Canback B."/>
            <person name="Casselton L.A."/>
            <person name="Cheng C.K."/>
            <person name="Deng J."/>
            <person name="Dietrich F.S."/>
            <person name="Fargo D.C."/>
            <person name="Farman M.L."/>
            <person name="Gathman A.C."/>
            <person name="Goldberg J."/>
            <person name="Guigo R."/>
            <person name="Hoegger P.J."/>
            <person name="Hooker J.B."/>
            <person name="Huggins A."/>
            <person name="James T.Y."/>
            <person name="Kamada T."/>
            <person name="Kilaru S."/>
            <person name="Kodira C."/>
            <person name="Kues U."/>
            <person name="Kupfer D."/>
            <person name="Kwan H.S."/>
            <person name="Lomsadze A."/>
            <person name="Li W."/>
            <person name="Lilly W.W."/>
            <person name="Ma L.J."/>
            <person name="Mackey A.J."/>
            <person name="Manning G."/>
            <person name="Martin F."/>
            <person name="Muraguchi H."/>
            <person name="Natvig D.O."/>
            <person name="Palmerini H."/>
            <person name="Ramesh M.A."/>
            <person name="Rehmeyer C.J."/>
            <person name="Roe B.A."/>
            <person name="Shenoy N."/>
            <person name="Stanke M."/>
            <person name="Ter-Hovhannisyan V."/>
            <person name="Tunlid A."/>
            <person name="Velagapudi R."/>
            <person name="Vision T.J."/>
            <person name="Zeng Q."/>
            <person name="Zolan M.E."/>
            <person name="Pukkila P.J."/>
        </authorList>
    </citation>
    <scope>NUCLEOTIDE SEQUENCE [LARGE SCALE GENOMIC DNA]</scope>
    <source>
        <strain evidence="3">Okayama-7 / 130 / ATCC MYA-4618 / FGSC 9003</strain>
    </source>
</reference>
<feature type="transmembrane region" description="Helical" evidence="1">
    <location>
        <begin position="158"/>
        <end position="177"/>
    </location>
</feature>
<keyword evidence="1" id="KW-0812">Transmembrane</keyword>
<dbReference type="RefSeq" id="XP_001840486.2">
    <property type="nucleotide sequence ID" value="XM_001840434.2"/>
</dbReference>
<sequence length="203" mass="21944">MPFGNASTRRDSSMRIAGKSRVGLFNFELASRLGASFRERMGETDSRDNPTTTNHALIASVSLGIGLAIPFLIVRRRRQVVARSGVDMTYPGPPRRAPANQALLTRRANVSGSPIRDVKVQKGTPEEMTEQEDSVKAFGFRESLSHLNAQNGALGAKALGIATVGVAAGGFGIWWGFTNLLTVEERDRLLVRFKSSTNSPGNT</sequence>
<dbReference type="VEuPathDB" id="FungiDB:CC1G_07216"/>
<protein>
    <recommendedName>
        <fullName evidence="4">Transmembrane protein</fullName>
    </recommendedName>
</protein>
<dbReference type="Proteomes" id="UP000001861">
    <property type="component" value="Unassembled WGS sequence"/>
</dbReference>
<feature type="transmembrane region" description="Helical" evidence="1">
    <location>
        <begin position="56"/>
        <end position="74"/>
    </location>
</feature>
<evidence type="ECO:0000256" key="1">
    <source>
        <dbReference type="SAM" id="Phobius"/>
    </source>
</evidence>
<accession>A8PCY4</accession>
<keyword evidence="1" id="KW-1133">Transmembrane helix</keyword>
<comment type="caution">
    <text evidence="2">The sequence shown here is derived from an EMBL/GenBank/DDBJ whole genome shotgun (WGS) entry which is preliminary data.</text>
</comment>
<dbReference type="HOGENOM" id="CLU_1348857_0_0_1"/>
<evidence type="ECO:0000313" key="3">
    <source>
        <dbReference type="Proteomes" id="UP000001861"/>
    </source>
</evidence>
<organism evidence="2 3">
    <name type="scientific">Coprinopsis cinerea (strain Okayama-7 / 130 / ATCC MYA-4618 / FGSC 9003)</name>
    <name type="common">Inky cap fungus</name>
    <name type="synonym">Hormographiella aspergillata</name>
    <dbReference type="NCBI Taxonomy" id="240176"/>
    <lineage>
        <taxon>Eukaryota</taxon>
        <taxon>Fungi</taxon>
        <taxon>Dikarya</taxon>
        <taxon>Basidiomycota</taxon>
        <taxon>Agaricomycotina</taxon>
        <taxon>Agaricomycetes</taxon>
        <taxon>Agaricomycetidae</taxon>
        <taxon>Agaricales</taxon>
        <taxon>Agaricineae</taxon>
        <taxon>Psathyrellaceae</taxon>
        <taxon>Coprinopsis</taxon>
    </lineage>
</organism>
<evidence type="ECO:0008006" key="4">
    <source>
        <dbReference type="Google" id="ProtNLM"/>
    </source>
</evidence>
<dbReference type="AlphaFoldDB" id="A8PCY4"/>
<dbReference type="KEGG" id="cci:CC1G_07216"/>
<keyword evidence="3" id="KW-1185">Reference proteome</keyword>
<evidence type="ECO:0000313" key="2">
    <source>
        <dbReference type="EMBL" id="EAU81286.2"/>
    </source>
</evidence>
<keyword evidence="1" id="KW-0472">Membrane</keyword>